<evidence type="ECO:0000313" key="3">
    <source>
        <dbReference type="Proteomes" id="UP000228533"/>
    </source>
</evidence>
<dbReference type="NCBIfam" id="NF041131">
    <property type="entry name" value="RicT_YaaT_fam"/>
    <property type="match status" value="1"/>
</dbReference>
<protein>
    <recommendedName>
        <fullName evidence="1">PSP1 C-terminal domain-containing protein</fullName>
    </recommendedName>
</protein>
<accession>A0A2M6WSS3</accession>
<dbReference type="Proteomes" id="UP000228533">
    <property type="component" value="Unassembled WGS sequence"/>
</dbReference>
<dbReference type="GO" id="GO:0005737">
    <property type="term" value="C:cytoplasm"/>
    <property type="evidence" value="ECO:0007669"/>
    <property type="project" value="TreeGrafter"/>
</dbReference>
<dbReference type="PANTHER" id="PTHR43830:SF3">
    <property type="entry name" value="PROTEIN PSP1"/>
    <property type="match status" value="1"/>
</dbReference>
<dbReference type="PROSITE" id="PS51411">
    <property type="entry name" value="PSP1_C"/>
    <property type="match status" value="1"/>
</dbReference>
<evidence type="ECO:0000259" key="1">
    <source>
        <dbReference type="PROSITE" id="PS51411"/>
    </source>
</evidence>
<gene>
    <name evidence="2" type="ORF">COT94_03360</name>
</gene>
<sequence length="270" mass="29857">MSKLQLQCAPWDKIYLATVFPSAIKVYDHVIIKTDLGLDLASVIDKIEDGTPNSEITDLAEVLRLANSEDLSANKSAQGDKTEALEYCRAVAMASGLNLKPVDIRWSFDNSRLTIAFISESRVDFRALVKDLSRYFNRGVRMQQIGVRDETRLCGDSGRCGKKLCCQTHLRKFNSVTGEMAESQGLSARGSDRISGACGRLMCCLAYEVEGYKYLAGKLPALGSKVTVEGHKGTVIHHHLLKETFTAKFKGEGGERDYVMEIEANKHKSV</sequence>
<comment type="caution">
    <text evidence="2">The sequence shown here is derived from an EMBL/GenBank/DDBJ whole genome shotgun (WGS) entry which is preliminary data.</text>
</comment>
<reference evidence="3" key="1">
    <citation type="submission" date="2017-09" db="EMBL/GenBank/DDBJ databases">
        <title>Depth-based differentiation of microbial function through sediment-hosted aquifers and enrichment of novel symbionts in the deep terrestrial subsurface.</title>
        <authorList>
            <person name="Probst A.J."/>
            <person name="Ladd B."/>
            <person name="Jarett J.K."/>
            <person name="Geller-Mcgrath D.E."/>
            <person name="Sieber C.M.K."/>
            <person name="Emerson J.B."/>
            <person name="Anantharaman K."/>
            <person name="Thomas B.C."/>
            <person name="Malmstrom R."/>
            <person name="Stieglmeier M."/>
            <person name="Klingl A."/>
            <person name="Woyke T."/>
            <person name="Ryan C.M."/>
            <person name="Banfield J.F."/>
        </authorList>
    </citation>
    <scope>NUCLEOTIDE SEQUENCE [LARGE SCALE GENOMIC DNA]</scope>
</reference>
<evidence type="ECO:0000313" key="2">
    <source>
        <dbReference type="EMBL" id="PIT95857.1"/>
    </source>
</evidence>
<dbReference type="PANTHER" id="PTHR43830">
    <property type="entry name" value="PROTEIN PSP1"/>
    <property type="match status" value="1"/>
</dbReference>
<organism evidence="2 3">
    <name type="scientific">Candidatus Falkowbacteria bacterium CG10_big_fil_rev_8_21_14_0_10_37_14</name>
    <dbReference type="NCBI Taxonomy" id="1974561"/>
    <lineage>
        <taxon>Bacteria</taxon>
        <taxon>Candidatus Falkowiibacteriota</taxon>
    </lineage>
</organism>
<feature type="domain" description="PSP1 C-terminal" evidence="1">
    <location>
        <begin position="60"/>
        <end position="145"/>
    </location>
</feature>
<dbReference type="InterPro" id="IPR047767">
    <property type="entry name" value="PSP1-like"/>
</dbReference>
<proteinExistence type="predicted"/>
<dbReference type="AlphaFoldDB" id="A0A2M6WSS3"/>
<dbReference type="EMBL" id="PFAM01000021">
    <property type="protein sequence ID" value="PIT95857.1"/>
    <property type="molecule type" value="Genomic_DNA"/>
</dbReference>
<dbReference type="InterPro" id="IPR007557">
    <property type="entry name" value="PSP1_C"/>
</dbReference>
<dbReference type="Pfam" id="PF04468">
    <property type="entry name" value="PSP1"/>
    <property type="match status" value="1"/>
</dbReference>
<name>A0A2M6WSS3_9BACT</name>